<evidence type="ECO:0000313" key="4">
    <source>
        <dbReference type="Proteomes" id="UP000030418"/>
    </source>
</evidence>
<evidence type="ECO:0000259" key="2">
    <source>
        <dbReference type="Pfam" id="PF01243"/>
    </source>
</evidence>
<dbReference type="AlphaFoldDB" id="A0A0A2XK32"/>
<dbReference type="NCBIfam" id="TIGR04110">
    <property type="entry name" value="heme_HutZ"/>
    <property type="match status" value="1"/>
</dbReference>
<feature type="domain" description="Pyridoxamine 5'-phosphate oxidase N-terminal" evidence="2">
    <location>
        <begin position="12"/>
        <end position="144"/>
    </location>
</feature>
<evidence type="ECO:0000256" key="1">
    <source>
        <dbReference type="ARBA" id="ARBA00023002"/>
    </source>
</evidence>
<dbReference type="PANTHER" id="PTHR35176:SF6">
    <property type="entry name" value="HEME OXYGENASE HI_0854-RELATED"/>
    <property type="match status" value="1"/>
</dbReference>
<keyword evidence="4" id="KW-1185">Reference proteome</keyword>
<gene>
    <name evidence="3" type="ORF">P375_04820</name>
</gene>
<dbReference type="Pfam" id="PF01243">
    <property type="entry name" value="PNPOx_N"/>
    <property type="match status" value="1"/>
</dbReference>
<dbReference type="PIRSF" id="PIRSF004633">
    <property type="entry name" value="UCP_PLP_oxd"/>
    <property type="match status" value="1"/>
</dbReference>
<dbReference type="SUPFAM" id="SSF50475">
    <property type="entry name" value="FMN-binding split barrel"/>
    <property type="match status" value="1"/>
</dbReference>
<sequence length="172" mass="19725">MLDRQQRLNHRLKPEIEELKQQCKTLLLATVDEVGMPNASYAPFAESEKGYYIFISTIAKHARNLKQNGKVSLMLIEDEQSSRQIFARHRLTAEAEVIEVPRSTPEWELGTGLLQQRHGNLMKELVKMQDFSLFHLIPKQGLFVKGFGQAFQVDANNEIDIVHLDQGHIEES</sequence>
<reference evidence="3 4" key="1">
    <citation type="submission" date="2014-08" db="EMBL/GenBank/DDBJ databases">
        <title>Chaperone-usher fimbriae in a diverse selection of Gallibacterium genomes.</title>
        <authorList>
            <person name="Kudirkiene E."/>
            <person name="Bager R.J."/>
            <person name="Johnson T.J."/>
            <person name="Bojesen A.M."/>
        </authorList>
    </citation>
    <scope>NUCLEOTIDE SEQUENCE [LARGE SCALE GENOMIC DNA]</scope>
    <source>
        <strain evidence="3 4">CCM5976</strain>
    </source>
</reference>
<organism evidence="3 4">
    <name type="scientific">Gallibacterium genomosp. 2</name>
    <dbReference type="NCBI Taxonomy" id="155517"/>
    <lineage>
        <taxon>Bacteria</taxon>
        <taxon>Pseudomonadati</taxon>
        <taxon>Pseudomonadota</taxon>
        <taxon>Gammaproteobacteria</taxon>
        <taxon>Pasteurellales</taxon>
        <taxon>Pasteurellaceae</taxon>
        <taxon>Gallibacterium</taxon>
    </lineage>
</organism>
<dbReference type="GeneID" id="66256345"/>
<dbReference type="GO" id="GO:0005829">
    <property type="term" value="C:cytosol"/>
    <property type="evidence" value="ECO:0007669"/>
    <property type="project" value="TreeGrafter"/>
</dbReference>
<dbReference type="PANTHER" id="PTHR35176">
    <property type="entry name" value="HEME OXYGENASE HI_0854-RELATED"/>
    <property type="match status" value="1"/>
</dbReference>
<dbReference type="EMBL" id="JPXY01000020">
    <property type="protein sequence ID" value="KGQ32666.1"/>
    <property type="molecule type" value="Genomic_DNA"/>
</dbReference>
<dbReference type="GO" id="GO:0016627">
    <property type="term" value="F:oxidoreductase activity, acting on the CH-CH group of donors"/>
    <property type="evidence" value="ECO:0007669"/>
    <property type="project" value="TreeGrafter"/>
</dbReference>
<dbReference type="RefSeq" id="WP_035687799.1">
    <property type="nucleotide sequence ID" value="NZ_JPXY01000020.1"/>
</dbReference>
<dbReference type="Proteomes" id="UP000030418">
    <property type="component" value="Unassembled WGS sequence"/>
</dbReference>
<dbReference type="Gene3D" id="2.30.110.10">
    <property type="entry name" value="Electron Transport, Fmn-binding Protein, Chain A"/>
    <property type="match status" value="1"/>
</dbReference>
<dbReference type="InterPro" id="IPR014419">
    <property type="entry name" value="HutZ"/>
</dbReference>
<keyword evidence="1" id="KW-0560">Oxidoreductase</keyword>
<dbReference type="InterPro" id="IPR052019">
    <property type="entry name" value="F420H2_bilvrd_red/Heme_oxyg"/>
</dbReference>
<dbReference type="InterPro" id="IPR012349">
    <property type="entry name" value="Split_barrel_FMN-bd"/>
</dbReference>
<comment type="caution">
    <text evidence="3">The sequence shown here is derived from an EMBL/GenBank/DDBJ whole genome shotgun (WGS) entry which is preliminary data.</text>
</comment>
<dbReference type="InterPro" id="IPR011576">
    <property type="entry name" value="Pyridox_Oxase_N"/>
</dbReference>
<evidence type="ECO:0000313" key="3">
    <source>
        <dbReference type="EMBL" id="KGQ32666.1"/>
    </source>
</evidence>
<proteinExistence type="predicted"/>
<accession>A0A0A2XK32</accession>
<protein>
    <submittedName>
        <fullName evidence="3">Pyridoxamine 5'-phosphate oxidase</fullName>
    </submittedName>
</protein>
<name>A0A0A2XK32_9PAST</name>
<dbReference type="GO" id="GO:0070967">
    <property type="term" value="F:coenzyme F420 binding"/>
    <property type="evidence" value="ECO:0007669"/>
    <property type="project" value="TreeGrafter"/>
</dbReference>